<dbReference type="SUPFAM" id="SSF110849">
    <property type="entry name" value="ParB/Sulfiredoxin"/>
    <property type="match status" value="1"/>
</dbReference>
<dbReference type="PANTHER" id="PTHR33375">
    <property type="entry name" value="CHROMOSOME-PARTITIONING PROTEIN PARB-RELATED"/>
    <property type="match status" value="1"/>
</dbReference>
<sequence length="325" mass="35687">MGIGDKLLAKTAGVTVKAQSDLKTSPSTGPKTSPGRMLVAQSAVASAERRVAELEAAQGHAVELPLEDIILIPGRRRKLSTEQYEELKANLQQHPMIYPVTVVRRPDGKTELAAGYNRFHIYRELGRKTIPAVFREFATEDEVELAAFYSNLLAPSLPDFEKFLGFLDRQKRSGLSQREIAIEAGISEGQISKLFAYGRLPEAAVEVLKTAAIPDCLGAVAAQEIASILADRPEAAAVALDLIRRLASDRSFTQKQALAQLNNAVKPTPPRPAEPRIIRRGKRHFCAISARSGVLAIRFKEPEMANAWEERLAAWIESELEKAES</sequence>
<name>A0ABM8XU52_9BURK</name>
<dbReference type="PANTHER" id="PTHR33375:SF1">
    <property type="entry name" value="CHROMOSOME-PARTITIONING PROTEIN PARB-RELATED"/>
    <property type="match status" value="1"/>
</dbReference>
<feature type="region of interest" description="Disordered" evidence="1">
    <location>
        <begin position="17"/>
        <end position="36"/>
    </location>
</feature>
<dbReference type="EMBL" id="CAJZAH010000010">
    <property type="protein sequence ID" value="CAG9183898.1"/>
    <property type="molecule type" value="Genomic_DNA"/>
</dbReference>
<dbReference type="SUPFAM" id="SSF109709">
    <property type="entry name" value="KorB DNA-binding domain-like"/>
    <property type="match status" value="1"/>
</dbReference>
<feature type="domain" description="ParB-like N-terminal" evidence="2">
    <location>
        <begin position="62"/>
        <end position="152"/>
    </location>
</feature>
<reference evidence="3 4" key="1">
    <citation type="submission" date="2021-08" db="EMBL/GenBank/DDBJ databases">
        <authorList>
            <person name="Peeters C."/>
        </authorList>
    </citation>
    <scope>NUCLEOTIDE SEQUENCE [LARGE SCALE GENOMIC DNA]</scope>
    <source>
        <strain evidence="3 4">LMG 21510</strain>
    </source>
</reference>
<accession>A0ABM8XU52</accession>
<evidence type="ECO:0000313" key="4">
    <source>
        <dbReference type="Proteomes" id="UP000721236"/>
    </source>
</evidence>
<dbReference type="InterPro" id="IPR003115">
    <property type="entry name" value="ParB_N"/>
</dbReference>
<gene>
    <name evidence="3" type="primary">noc_2</name>
    <name evidence="3" type="ORF">LMG21510_04973</name>
</gene>
<dbReference type="Proteomes" id="UP000721236">
    <property type="component" value="Unassembled WGS sequence"/>
</dbReference>
<dbReference type="InterPro" id="IPR036086">
    <property type="entry name" value="ParB/Sulfiredoxin_sf"/>
</dbReference>
<evidence type="ECO:0000259" key="2">
    <source>
        <dbReference type="SMART" id="SM00470"/>
    </source>
</evidence>
<evidence type="ECO:0000313" key="3">
    <source>
        <dbReference type="EMBL" id="CAG9183898.1"/>
    </source>
</evidence>
<dbReference type="InterPro" id="IPR050336">
    <property type="entry name" value="Chromosome_partition/occlusion"/>
</dbReference>
<keyword evidence="4" id="KW-1185">Reference proteome</keyword>
<dbReference type="RefSeq" id="WP_222208782.1">
    <property type="nucleotide sequence ID" value="NZ_CAJZAH010000010.1"/>
</dbReference>
<protein>
    <submittedName>
        <fullName evidence="3">Nucleoid occlusion protein</fullName>
    </submittedName>
</protein>
<feature type="compositionally biased region" description="Polar residues" evidence="1">
    <location>
        <begin position="17"/>
        <end position="31"/>
    </location>
</feature>
<dbReference type="Gene3D" id="1.10.10.2830">
    <property type="match status" value="1"/>
</dbReference>
<evidence type="ECO:0000256" key="1">
    <source>
        <dbReference type="SAM" id="MobiDB-lite"/>
    </source>
</evidence>
<dbReference type="SMART" id="SM00470">
    <property type="entry name" value="ParB"/>
    <property type="match status" value="1"/>
</dbReference>
<proteinExistence type="predicted"/>
<dbReference type="Gene3D" id="3.90.1530.10">
    <property type="entry name" value="Conserved hypothetical protein from pyrococcus furiosus pfu- 392566-001, ParB domain"/>
    <property type="match status" value="1"/>
</dbReference>
<comment type="caution">
    <text evidence="3">The sequence shown here is derived from an EMBL/GenBank/DDBJ whole genome shotgun (WGS) entry which is preliminary data.</text>
</comment>
<dbReference type="Pfam" id="PF02195">
    <property type="entry name" value="ParB_N"/>
    <property type="match status" value="1"/>
</dbReference>
<organism evidence="3 4">
    <name type="scientific">Cupriavidus respiraculi</name>
    <dbReference type="NCBI Taxonomy" id="195930"/>
    <lineage>
        <taxon>Bacteria</taxon>
        <taxon>Pseudomonadati</taxon>
        <taxon>Pseudomonadota</taxon>
        <taxon>Betaproteobacteria</taxon>
        <taxon>Burkholderiales</taxon>
        <taxon>Burkholderiaceae</taxon>
        <taxon>Cupriavidus</taxon>
    </lineage>
</organism>